<dbReference type="GO" id="GO:0000287">
    <property type="term" value="F:magnesium ion binding"/>
    <property type="evidence" value="ECO:0007669"/>
    <property type="project" value="UniProtKB-UniRule"/>
</dbReference>
<keyword evidence="6" id="KW-0460">Magnesium</keyword>
<dbReference type="InterPro" id="IPR004372">
    <property type="entry name" value="Ac/propionate_kinase"/>
</dbReference>
<comment type="cofactor">
    <cofactor evidence="6">
        <name>Mg(2+)</name>
        <dbReference type="ChEBI" id="CHEBI:18420"/>
    </cofactor>
    <cofactor evidence="6">
        <name>Mn(2+)</name>
        <dbReference type="ChEBI" id="CHEBI:29035"/>
    </cofactor>
    <text evidence="6">Mg(2+). Can also accept Mn(2+).</text>
</comment>
<comment type="subunit">
    <text evidence="6">Homodimer.</text>
</comment>
<comment type="similarity">
    <text evidence="1 6 7">Belongs to the acetokinase family.</text>
</comment>
<gene>
    <name evidence="6" type="primary">ackA</name>
    <name evidence="8" type="ORF">DET59_10741</name>
</gene>
<feature type="binding site" evidence="6">
    <location>
        <begin position="282"/>
        <end position="284"/>
    </location>
    <ligand>
        <name>ATP</name>
        <dbReference type="ChEBI" id="CHEBI:30616"/>
    </ligand>
</feature>
<feature type="binding site" evidence="6">
    <location>
        <position position="383"/>
    </location>
    <ligand>
        <name>Mg(2+)</name>
        <dbReference type="ChEBI" id="CHEBI:18420"/>
    </ligand>
</feature>
<evidence type="ECO:0000256" key="1">
    <source>
        <dbReference type="ARBA" id="ARBA00008748"/>
    </source>
</evidence>
<keyword evidence="4 6" id="KW-0418">Kinase</keyword>
<keyword evidence="3 6" id="KW-0547">Nucleotide-binding</keyword>
<comment type="caution">
    <text evidence="8">The sequence shown here is derived from an EMBL/GenBank/DDBJ whole genome shotgun (WGS) entry which is preliminary data.</text>
</comment>
<dbReference type="PANTHER" id="PTHR21060">
    <property type="entry name" value="ACETATE KINASE"/>
    <property type="match status" value="1"/>
</dbReference>
<accession>A0A366EQY5</accession>
<protein>
    <recommendedName>
        <fullName evidence="6">Acetate kinase</fullName>
        <ecNumber evidence="6">2.7.2.1</ecNumber>
    </recommendedName>
    <alternativeName>
        <fullName evidence="6">Acetokinase</fullName>
    </alternativeName>
</protein>
<feature type="binding site" evidence="6">
    <location>
        <position position="16"/>
    </location>
    <ligand>
        <name>ATP</name>
        <dbReference type="ChEBI" id="CHEBI:30616"/>
    </ligand>
</feature>
<dbReference type="PANTHER" id="PTHR21060:SF15">
    <property type="entry name" value="ACETATE KINASE-RELATED"/>
    <property type="match status" value="1"/>
</dbReference>
<evidence type="ECO:0000256" key="5">
    <source>
        <dbReference type="ARBA" id="ARBA00022840"/>
    </source>
</evidence>
<dbReference type="RefSeq" id="WP_113969751.1">
    <property type="nucleotide sequence ID" value="NZ_QNRJ01000007.1"/>
</dbReference>
<keyword evidence="6" id="KW-0479">Metal-binding</keyword>
<reference evidence="8 9" key="1">
    <citation type="submission" date="2018-06" db="EMBL/GenBank/DDBJ databases">
        <title>Freshwater and sediment microbial communities from various areas in North America, analyzing microbe dynamics in response to fracking.</title>
        <authorList>
            <person name="Lamendella R."/>
        </authorList>
    </citation>
    <scope>NUCLEOTIDE SEQUENCE [LARGE SCALE GENOMIC DNA]</scope>
    <source>
        <strain evidence="8 9">97B</strain>
    </source>
</reference>
<evidence type="ECO:0000256" key="6">
    <source>
        <dbReference type="HAMAP-Rule" id="MF_00020"/>
    </source>
</evidence>
<comment type="function">
    <text evidence="6">Catalyzes the formation of acetyl phosphate from acetate and ATP. Can also catalyze the reverse reaction.</text>
</comment>
<comment type="subcellular location">
    <subcellularLocation>
        <location evidence="6">Cytoplasm</location>
    </subcellularLocation>
</comment>
<dbReference type="GO" id="GO:0006083">
    <property type="term" value="P:acetate metabolic process"/>
    <property type="evidence" value="ECO:0007669"/>
    <property type="project" value="TreeGrafter"/>
</dbReference>
<evidence type="ECO:0000256" key="2">
    <source>
        <dbReference type="ARBA" id="ARBA00022679"/>
    </source>
</evidence>
<dbReference type="PROSITE" id="PS01076">
    <property type="entry name" value="ACETATE_KINASE_2"/>
    <property type="match status" value="1"/>
</dbReference>
<dbReference type="GO" id="GO:0005524">
    <property type="term" value="F:ATP binding"/>
    <property type="evidence" value="ECO:0007669"/>
    <property type="project" value="UniProtKB-KW"/>
</dbReference>
<feature type="binding site" evidence="6">
    <location>
        <begin position="330"/>
        <end position="334"/>
    </location>
    <ligand>
        <name>ATP</name>
        <dbReference type="ChEBI" id="CHEBI:30616"/>
    </ligand>
</feature>
<dbReference type="EMBL" id="QNRJ01000007">
    <property type="protein sequence ID" value="RBP03895.1"/>
    <property type="molecule type" value="Genomic_DNA"/>
</dbReference>
<dbReference type="PIRSF" id="PIRSF000722">
    <property type="entry name" value="Acetate_prop_kin"/>
    <property type="match status" value="1"/>
</dbReference>
<name>A0A366EQY5_9BACI</name>
<dbReference type="GO" id="GO:0006085">
    <property type="term" value="P:acetyl-CoA biosynthetic process"/>
    <property type="evidence" value="ECO:0007669"/>
    <property type="project" value="UniProtKB-UniRule"/>
</dbReference>
<dbReference type="InterPro" id="IPR043129">
    <property type="entry name" value="ATPase_NBD"/>
</dbReference>
<dbReference type="InterPro" id="IPR023865">
    <property type="entry name" value="Aliphatic_acid_kinase_CS"/>
</dbReference>
<dbReference type="Gene3D" id="3.30.420.40">
    <property type="match status" value="2"/>
</dbReference>
<dbReference type="UniPathway" id="UPA00340">
    <property type="reaction ID" value="UER00458"/>
</dbReference>
<evidence type="ECO:0000313" key="8">
    <source>
        <dbReference type="EMBL" id="RBP03895.1"/>
    </source>
</evidence>
<organism evidence="8 9">
    <name type="scientific">Rossellomorea aquimaris</name>
    <dbReference type="NCBI Taxonomy" id="189382"/>
    <lineage>
        <taxon>Bacteria</taxon>
        <taxon>Bacillati</taxon>
        <taxon>Bacillota</taxon>
        <taxon>Bacilli</taxon>
        <taxon>Bacillales</taxon>
        <taxon>Bacillaceae</taxon>
        <taxon>Rossellomorea</taxon>
    </lineage>
</organism>
<dbReference type="PROSITE" id="PS01075">
    <property type="entry name" value="ACETATE_KINASE_1"/>
    <property type="match status" value="1"/>
</dbReference>
<evidence type="ECO:0000313" key="9">
    <source>
        <dbReference type="Proteomes" id="UP000252118"/>
    </source>
</evidence>
<comment type="pathway">
    <text evidence="6">Metabolic intermediate biosynthesis; acetyl-CoA biosynthesis; acetyl-CoA from acetate: step 1/2.</text>
</comment>
<keyword evidence="6" id="KW-0963">Cytoplasm</keyword>
<evidence type="ECO:0000256" key="3">
    <source>
        <dbReference type="ARBA" id="ARBA00022741"/>
    </source>
</evidence>
<dbReference type="HAMAP" id="MF_00020">
    <property type="entry name" value="Acetate_kinase"/>
    <property type="match status" value="1"/>
</dbReference>
<evidence type="ECO:0000256" key="4">
    <source>
        <dbReference type="ARBA" id="ARBA00022777"/>
    </source>
</evidence>
<dbReference type="GO" id="GO:0008776">
    <property type="term" value="F:acetate kinase activity"/>
    <property type="evidence" value="ECO:0007669"/>
    <property type="project" value="UniProtKB-UniRule"/>
</dbReference>
<dbReference type="InterPro" id="IPR000890">
    <property type="entry name" value="Aliphatic_acid_kin_short-chain"/>
</dbReference>
<feature type="site" description="Transition state stabilizer" evidence="6">
    <location>
        <position position="240"/>
    </location>
</feature>
<dbReference type="AlphaFoldDB" id="A0A366EQY5"/>
<dbReference type="EC" id="2.7.2.1" evidence="6"/>
<keyword evidence="5 6" id="KW-0067">ATP-binding</keyword>
<feature type="binding site" evidence="6">
    <location>
        <position position="9"/>
    </location>
    <ligand>
        <name>Mg(2+)</name>
        <dbReference type="ChEBI" id="CHEBI:18420"/>
    </ligand>
</feature>
<sequence>MAKKVIAINAGSSSLKFQLFDMPEETVITKGLIERIGLNDAVFNITVNDEKREEVTDIPNHEVAVKMLLEKLTGFGIIDSLDEIDGIGHRVVHGGEVFNESVLITDEVVSKIEELSDLAPLHNPANLTGIKAFHNVLPNVPAVAVFDTAFHQSMPESSFLYSLPYEYYEDYGIRKYGFHGTSHKYVSERAAEMLGRPQEQVRLISCHLGNGASIAAIEGGKSIDTSMGFTPLAGVAMGTRSGNIDPALIPFIMEKTGSTADEVLNILNKKSGMLGVSGFSSDLRDIEQQASEGNERAELALEVFANRIHKYIGSYASRMYGVDAIVFTAGIGENSTLIRERVLQGLEFMGVYWDPARNQVRGKEAFVNYPHSPVKVMIIPTNEEVMIARDVVEKGNI</sequence>
<feature type="site" description="Transition state stabilizer" evidence="6">
    <location>
        <position position="179"/>
    </location>
</feature>
<comment type="catalytic activity">
    <reaction evidence="6">
        <text>acetate + ATP = acetyl phosphate + ADP</text>
        <dbReference type="Rhea" id="RHEA:11352"/>
        <dbReference type="ChEBI" id="CHEBI:22191"/>
        <dbReference type="ChEBI" id="CHEBI:30089"/>
        <dbReference type="ChEBI" id="CHEBI:30616"/>
        <dbReference type="ChEBI" id="CHEBI:456216"/>
        <dbReference type="EC" id="2.7.2.1"/>
    </reaction>
</comment>
<feature type="active site" description="Proton donor/acceptor" evidence="6">
    <location>
        <position position="147"/>
    </location>
</feature>
<keyword evidence="2 6" id="KW-0808">Transferase</keyword>
<dbReference type="CDD" id="cd24010">
    <property type="entry name" value="ASKHA_NBD_AcK_PK"/>
    <property type="match status" value="1"/>
</dbReference>
<dbReference type="PRINTS" id="PR00471">
    <property type="entry name" value="ACETATEKNASE"/>
</dbReference>
<feature type="binding site" evidence="6">
    <location>
        <begin position="207"/>
        <end position="211"/>
    </location>
    <ligand>
        <name>ATP</name>
        <dbReference type="ChEBI" id="CHEBI:30616"/>
    </ligand>
</feature>
<dbReference type="SUPFAM" id="SSF53067">
    <property type="entry name" value="Actin-like ATPase domain"/>
    <property type="match status" value="2"/>
</dbReference>
<dbReference type="GO" id="GO:0005737">
    <property type="term" value="C:cytoplasm"/>
    <property type="evidence" value="ECO:0007669"/>
    <property type="project" value="UniProtKB-SubCell"/>
</dbReference>
<dbReference type="OrthoDB" id="9802453at2"/>
<dbReference type="NCBIfam" id="TIGR00016">
    <property type="entry name" value="ackA"/>
    <property type="match status" value="1"/>
</dbReference>
<dbReference type="Pfam" id="PF00871">
    <property type="entry name" value="Acetate_kinase"/>
    <property type="match status" value="1"/>
</dbReference>
<evidence type="ECO:0000256" key="7">
    <source>
        <dbReference type="RuleBase" id="RU003835"/>
    </source>
</evidence>
<dbReference type="Proteomes" id="UP000252118">
    <property type="component" value="Unassembled WGS sequence"/>
</dbReference>
<proteinExistence type="inferred from homology"/>
<feature type="binding site" evidence="6">
    <location>
        <position position="90"/>
    </location>
    <ligand>
        <name>substrate</name>
    </ligand>
</feature>